<dbReference type="PANTHER" id="PTHR30055">
    <property type="entry name" value="HTH-TYPE TRANSCRIPTIONAL REGULATOR RUTR"/>
    <property type="match status" value="1"/>
</dbReference>
<evidence type="ECO:0000313" key="4">
    <source>
        <dbReference type="EMBL" id="GGA08081.1"/>
    </source>
</evidence>
<keyword evidence="1 2" id="KW-0238">DNA-binding</keyword>
<gene>
    <name evidence="4" type="ORF">GCM10011333_08610</name>
</gene>
<dbReference type="Proteomes" id="UP000616114">
    <property type="component" value="Unassembled WGS sequence"/>
</dbReference>
<dbReference type="GO" id="GO:0000976">
    <property type="term" value="F:transcription cis-regulatory region binding"/>
    <property type="evidence" value="ECO:0007669"/>
    <property type="project" value="TreeGrafter"/>
</dbReference>
<dbReference type="GO" id="GO:0003700">
    <property type="term" value="F:DNA-binding transcription factor activity"/>
    <property type="evidence" value="ECO:0007669"/>
    <property type="project" value="TreeGrafter"/>
</dbReference>
<reference evidence="4" key="1">
    <citation type="journal article" date="2014" name="Int. J. Syst. Evol. Microbiol.">
        <title>Complete genome sequence of Corynebacterium casei LMG S-19264T (=DSM 44701T), isolated from a smear-ripened cheese.</title>
        <authorList>
            <consortium name="US DOE Joint Genome Institute (JGI-PGF)"/>
            <person name="Walter F."/>
            <person name="Albersmeier A."/>
            <person name="Kalinowski J."/>
            <person name="Ruckert C."/>
        </authorList>
    </citation>
    <scope>NUCLEOTIDE SEQUENCE</scope>
    <source>
        <strain evidence="4">CGMCC 1.12785</strain>
    </source>
</reference>
<dbReference type="RefSeq" id="WP_188549693.1">
    <property type="nucleotide sequence ID" value="NZ_BMFY01000003.1"/>
</dbReference>
<protein>
    <submittedName>
        <fullName evidence="4">TetR family transcriptional regulator</fullName>
    </submittedName>
</protein>
<dbReference type="PANTHER" id="PTHR30055:SF235">
    <property type="entry name" value="TRANSCRIPTIONAL REGULATORY PROTEIN"/>
    <property type="match status" value="1"/>
</dbReference>
<comment type="caution">
    <text evidence="4">The sequence shown here is derived from an EMBL/GenBank/DDBJ whole genome shotgun (WGS) entry which is preliminary data.</text>
</comment>
<organism evidence="4 5">
    <name type="scientific">Sediminivirga luteola</name>
    <dbReference type="NCBI Taxonomy" id="1774748"/>
    <lineage>
        <taxon>Bacteria</taxon>
        <taxon>Bacillati</taxon>
        <taxon>Actinomycetota</taxon>
        <taxon>Actinomycetes</taxon>
        <taxon>Micrococcales</taxon>
        <taxon>Brevibacteriaceae</taxon>
        <taxon>Sediminivirga</taxon>
    </lineage>
</organism>
<evidence type="ECO:0000313" key="5">
    <source>
        <dbReference type="Proteomes" id="UP000616114"/>
    </source>
</evidence>
<dbReference type="SUPFAM" id="SSF46689">
    <property type="entry name" value="Homeodomain-like"/>
    <property type="match status" value="1"/>
</dbReference>
<keyword evidence="5" id="KW-1185">Reference proteome</keyword>
<proteinExistence type="predicted"/>
<dbReference type="Gene3D" id="1.10.357.10">
    <property type="entry name" value="Tetracycline Repressor, domain 2"/>
    <property type="match status" value="1"/>
</dbReference>
<feature type="domain" description="HTH tetR-type" evidence="3">
    <location>
        <begin position="3"/>
        <end position="63"/>
    </location>
</feature>
<evidence type="ECO:0000256" key="1">
    <source>
        <dbReference type="ARBA" id="ARBA00023125"/>
    </source>
</evidence>
<dbReference type="PROSITE" id="PS50977">
    <property type="entry name" value="HTH_TETR_2"/>
    <property type="match status" value="1"/>
</dbReference>
<dbReference type="AlphaFoldDB" id="A0A8J2TWD8"/>
<dbReference type="InterPro" id="IPR036271">
    <property type="entry name" value="Tet_transcr_reg_TetR-rel_C_sf"/>
</dbReference>
<dbReference type="InterPro" id="IPR050109">
    <property type="entry name" value="HTH-type_TetR-like_transc_reg"/>
</dbReference>
<sequence>MSGSTRERLLRATLGVLAEEGIAKASARTIASAAGANPALVFYHFGSVDELLAAACRYGAEQRVAAHRGLLREVGSFSELVAAARHIHETERQEGSVAQLGQLLAGVRSHPELAAATAEGLQLWVTEIEAVLHRLVERTPLAGTVDVPGLARAVSASFVGLELYESADPDGAAQAFDALEALAGVLTVLEDLGPLEPRLLRRRLPRS</sequence>
<evidence type="ECO:0000259" key="3">
    <source>
        <dbReference type="PROSITE" id="PS50977"/>
    </source>
</evidence>
<feature type="DNA-binding region" description="H-T-H motif" evidence="2">
    <location>
        <begin position="26"/>
        <end position="45"/>
    </location>
</feature>
<evidence type="ECO:0000256" key="2">
    <source>
        <dbReference type="PROSITE-ProRule" id="PRU00335"/>
    </source>
</evidence>
<name>A0A8J2TWD8_9MICO</name>
<dbReference type="InterPro" id="IPR001647">
    <property type="entry name" value="HTH_TetR"/>
</dbReference>
<reference evidence="4" key="2">
    <citation type="submission" date="2020-09" db="EMBL/GenBank/DDBJ databases">
        <authorList>
            <person name="Sun Q."/>
            <person name="Zhou Y."/>
        </authorList>
    </citation>
    <scope>NUCLEOTIDE SEQUENCE</scope>
    <source>
        <strain evidence="4">CGMCC 1.12785</strain>
    </source>
</reference>
<accession>A0A8J2TWD8</accession>
<dbReference type="PRINTS" id="PR00455">
    <property type="entry name" value="HTHTETR"/>
</dbReference>
<dbReference type="EMBL" id="BMFY01000003">
    <property type="protein sequence ID" value="GGA08081.1"/>
    <property type="molecule type" value="Genomic_DNA"/>
</dbReference>
<dbReference type="SUPFAM" id="SSF48498">
    <property type="entry name" value="Tetracyclin repressor-like, C-terminal domain"/>
    <property type="match status" value="1"/>
</dbReference>
<dbReference type="InterPro" id="IPR009057">
    <property type="entry name" value="Homeodomain-like_sf"/>
</dbReference>
<dbReference type="Pfam" id="PF00440">
    <property type="entry name" value="TetR_N"/>
    <property type="match status" value="1"/>
</dbReference>